<evidence type="ECO:0000313" key="1">
    <source>
        <dbReference type="EMBL" id="MCA9385567.1"/>
    </source>
</evidence>
<sequence length="63" mass="7619">MKSNVSLCTELELDGFFSVFEKSIYQDYPEYSTDLQRYYLQKEYTINHFAHWMSTGFRVVYVV</sequence>
<dbReference type="AlphaFoldDB" id="A0A955L8E3"/>
<protein>
    <submittedName>
        <fullName evidence="1">Uncharacterized protein</fullName>
    </submittedName>
</protein>
<dbReference type="Proteomes" id="UP000754563">
    <property type="component" value="Unassembled WGS sequence"/>
</dbReference>
<proteinExistence type="predicted"/>
<organism evidence="1 2">
    <name type="scientific">Candidatus Dojkabacteria bacterium</name>
    <dbReference type="NCBI Taxonomy" id="2099670"/>
    <lineage>
        <taxon>Bacteria</taxon>
        <taxon>Candidatus Dojkabacteria</taxon>
    </lineage>
</organism>
<gene>
    <name evidence="1" type="ORF">KC717_02880</name>
</gene>
<comment type="caution">
    <text evidence="1">The sequence shown here is derived from an EMBL/GenBank/DDBJ whole genome shotgun (WGS) entry which is preliminary data.</text>
</comment>
<evidence type="ECO:0000313" key="2">
    <source>
        <dbReference type="Proteomes" id="UP000754563"/>
    </source>
</evidence>
<feature type="non-terminal residue" evidence="1">
    <location>
        <position position="63"/>
    </location>
</feature>
<dbReference type="EMBL" id="JAGQLH010000028">
    <property type="protein sequence ID" value="MCA9385567.1"/>
    <property type="molecule type" value="Genomic_DNA"/>
</dbReference>
<accession>A0A955L8E3</accession>
<reference evidence="1" key="2">
    <citation type="journal article" date="2021" name="Microbiome">
        <title>Successional dynamics and alternative stable states in a saline activated sludge microbial community over 9 years.</title>
        <authorList>
            <person name="Wang Y."/>
            <person name="Ye J."/>
            <person name="Ju F."/>
            <person name="Liu L."/>
            <person name="Boyd J.A."/>
            <person name="Deng Y."/>
            <person name="Parks D.H."/>
            <person name="Jiang X."/>
            <person name="Yin X."/>
            <person name="Woodcroft B.J."/>
            <person name="Tyson G.W."/>
            <person name="Hugenholtz P."/>
            <person name="Polz M.F."/>
            <person name="Zhang T."/>
        </authorList>
    </citation>
    <scope>NUCLEOTIDE SEQUENCE</scope>
    <source>
        <strain evidence="1">HKST-UBA11</strain>
    </source>
</reference>
<reference evidence="1" key="1">
    <citation type="submission" date="2020-04" db="EMBL/GenBank/DDBJ databases">
        <authorList>
            <person name="Zhang T."/>
        </authorList>
    </citation>
    <scope>NUCLEOTIDE SEQUENCE</scope>
    <source>
        <strain evidence="1">HKST-UBA11</strain>
    </source>
</reference>
<name>A0A955L8E3_9BACT</name>